<reference evidence="7 8" key="1">
    <citation type="journal article" date="2014" name="Genome Biol. Evol.">
        <title>The secreted proteins of Achlya hypogyna and Thraustotheca clavata identify the ancestral oomycete secretome and reveal gene acquisitions by horizontal gene transfer.</title>
        <authorList>
            <person name="Misner I."/>
            <person name="Blouin N."/>
            <person name="Leonard G."/>
            <person name="Richards T.A."/>
            <person name="Lane C.E."/>
        </authorList>
    </citation>
    <scope>NUCLEOTIDE SEQUENCE [LARGE SCALE GENOMIC DNA]</scope>
    <source>
        <strain evidence="7 8">ATCC 34112</strain>
    </source>
</reference>
<dbReference type="InterPro" id="IPR017441">
    <property type="entry name" value="Protein_kinase_ATP_BS"/>
</dbReference>
<dbReference type="InterPro" id="IPR008271">
    <property type="entry name" value="Ser/Thr_kinase_AS"/>
</dbReference>
<dbReference type="STRING" id="74557.A0A1V9ZLJ0"/>
<dbReference type="Gene3D" id="1.10.510.10">
    <property type="entry name" value="Transferase(Phosphotransferase) domain 1"/>
    <property type="match status" value="1"/>
</dbReference>
<dbReference type="OrthoDB" id="40902at2759"/>
<dbReference type="EMBL" id="JNBS01001840">
    <property type="protein sequence ID" value="OQR98836.1"/>
    <property type="molecule type" value="Genomic_DNA"/>
</dbReference>
<dbReference type="PROSITE" id="PS00108">
    <property type="entry name" value="PROTEIN_KINASE_ST"/>
    <property type="match status" value="1"/>
</dbReference>
<dbReference type="InterPro" id="IPR032054">
    <property type="entry name" value="Cdt1_C"/>
</dbReference>
<dbReference type="Gene3D" id="3.30.200.20">
    <property type="entry name" value="Phosphorylase Kinase, domain 1"/>
    <property type="match status" value="1"/>
</dbReference>
<evidence type="ECO:0000256" key="1">
    <source>
        <dbReference type="ARBA" id="ARBA00008356"/>
    </source>
</evidence>
<feature type="binding site" evidence="5">
    <location>
        <position position="214"/>
    </location>
    <ligand>
        <name>ATP</name>
        <dbReference type="ChEBI" id="CHEBI:30616"/>
    </ligand>
</feature>
<evidence type="ECO:0000256" key="2">
    <source>
        <dbReference type="ARBA" id="ARBA00022741"/>
    </source>
</evidence>
<dbReference type="PROSITE" id="PS00107">
    <property type="entry name" value="PROTEIN_KINASE_ATP"/>
    <property type="match status" value="1"/>
</dbReference>
<feature type="non-terminal residue" evidence="7">
    <location>
        <position position="1"/>
    </location>
</feature>
<evidence type="ECO:0000313" key="8">
    <source>
        <dbReference type="Proteomes" id="UP000243217"/>
    </source>
</evidence>
<gene>
    <name evidence="7" type="ORF">THRCLA_06658</name>
</gene>
<evidence type="ECO:0000313" key="7">
    <source>
        <dbReference type="EMBL" id="OQR98836.1"/>
    </source>
</evidence>
<dbReference type="PROSITE" id="PS50011">
    <property type="entry name" value="PROTEIN_KINASE_DOM"/>
    <property type="match status" value="1"/>
</dbReference>
<evidence type="ECO:0000256" key="5">
    <source>
        <dbReference type="PROSITE-ProRule" id="PRU10141"/>
    </source>
</evidence>
<evidence type="ECO:0000259" key="6">
    <source>
        <dbReference type="PROSITE" id="PS50011"/>
    </source>
</evidence>
<keyword evidence="3 5" id="KW-0067">ATP-binding</keyword>
<dbReference type="GO" id="GO:0005524">
    <property type="term" value="F:ATP binding"/>
    <property type="evidence" value="ECO:0007669"/>
    <property type="project" value="UniProtKB-UniRule"/>
</dbReference>
<dbReference type="SUPFAM" id="SSF46785">
    <property type="entry name" value="Winged helix' DNA-binding domain"/>
    <property type="match status" value="1"/>
</dbReference>
<dbReference type="InterPro" id="IPR000719">
    <property type="entry name" value="Prot_kinase_dom"/>
</dbReference>
<keyword evidence="2 5" id="KW-0547">Nucleotide-binding</keyword>
<sequence>SEDDRDKWVRLLTSKRSPKYHYASASSSSMKMEANSSSMVFLAPSAPKDIYLYIVGQYHDELPGDAIATAKMLAEEFPIFVALVREIYTSQDADVLVHILDQIVGEVHDGAWNDTLKKILAIAAEQKLAHAQTLWTDTVKTAYVAVMKAMHKKHHSSGRLPKNTVLRLHRQQSSPSFASAYTLGRVLGSGAHSVVRVGWHHQQMKQVAVKCIVKSKLSAHEQSSLLQEVSILKQLHHPNIVPLLDFIEEEAMYYIVTPLCTGGELFQDLIKRTQYTENDARTVMSKLASAVAYIHAQHIMHRDIKPENVLLYSSAPGAEIMLADFGFARLSLGNHLGTACGTPGYIAPEVVKGVEYGVAVDCWSLGVLLFILLSGQPPFPGHNHADILSRVAVGAYSMDAPQWKVVSPEAKALVRQLLCVNPKKRLSAKDILTHPWILKPKSTDDDEETKGDAKQLGSALEEMRIWRASGGSSGLLSQACDDVRKSGMKRDSEETQENEAKRAKVETIEASAYAEYGLSEHAPQQLLKLVQLFASLEFSLTTLNLYKRTPTFSCLRQAIESSSKCTFREHELAQILTLLPQAYELTFSKPLDAAKDVLELTINFTSDSLSFKERVTLFCENVNEVIAEHLKTSSEALDKLTIKPAELPKISDVLGPTPLEQLQAQEERHSSELTPLQQAALLAKPIPKELQGLPLWLVNKVRLAEHRKAHLVMKGDFASAERMAKTLPQLADQLQSYSKCIQKSAILMPMLEKELTRAPIREKIPEHIELLASKVPTWITIVPYEKTRIVRLNLKQDFRAVKKILKNGKYYHGGWHNTWKIRHRYSNFRNNSLKNRALFSAVHPLRHGKRITTSSFGGNIYILFDLSSAYKARPAMNVHGSGCF</sequence>
<proteinExistence type="inferred from homology"/>
<keyword evidence="7" id="KW-0808">Transferase</keyword>
<evidence type="ECO:0000256" key="3">
    <source>
        <dbReference type="ARBA" id="ARBA00022840"/>
    </source>
</evidence>
<accession>A0A1V9ZLJ0</accession>
<dbReference type="InterPro" id="IPR014939">
    <property type="entry name" value="CDT1_Gemini-bd-like"/>
</dbReference>
<dbReference type="Pfam" id="PF00069">
    <property type="entry name" value="Pkinase"/>
    <property type="match status" value="1"/>
</dbReference>
<dbReference type="Pfam" id="PF08839">
    <property type="entry name" value="CDT1"/>
    <property type="match status" value="1"/>
</dbReference>
<dbReference type="Gene3D" id="1.10.10.1420">
    <property type="entry name" value="DNA replication factor Cdt1, C-terminal WH domain"/>
    <property type="match status" value="1"/>
</dbReference>
<dbReference type="InterPro" id="IPR036390">
    <property type="entry name" value="WH_DNA-bd_sf"/>
</dbReference>
<feature type="domain" description="Protein kinase" evidence="6">
    <location>
        <begin position="181"/>
        <end position="437"/>
    </location>
</feature>
<evidence type="ECO:0000256" key="4">
    <source>
        <dbReference type="ARBA" id="ARBA00023306"/>
    </source>
</evidence>
<dbReference type="InterPro" id="IPR038090">
    <property type="entry name" value="Cdt1_C_WH_dom_sf"/>
</dbReference>
<protein>
    <submittedName>
        <fullName evidence="7">Calcium/calmodulin-dependent protein kinase</fullName>
    </submittedName>
</protein>
<dbReference type="SMART" id="SM00220">
    <property type="entry name" value="S_TKc"/>
    <property type="match status" value="1"/>
</dbReference>
<dbReference type="Proteomes" id="UP000243217">
    <property type="component" value="Unassembled WGS sequence"/>
</dbReference>
<dbReference type="CDD" id="cd05117">
    <property type="entry name" value="STKc_CAMK"/>
    <property type="match status" value="1"/>
</dbReference>
<name>A0A1V9ZLJ0_9STRA</name>
<dbReference type="FunFam" id="1.10.510.10:FF:000571">
    <property type="entry name" value="Maternal embryonic leucine zipper kinase"/>
    <property type="match status" value="1"/>
</dbReference>
<dbReference type="PANTHER" id="PTHR24347">
    <property type="entry name" value="SERINE/THREONINE-PROTEIN KINASE"/>
    <property type="match status" value="1"/>
</dbReference>
<organism evidence="7 8">
    <name type="scientific">Thraustotheca clavata</name>
    <dbReference type="NCBI Taxonomy" id="74557"/>
    <lineage>
        <taxon>Eukaryota</taxon>
        <taxon>Sar</taxon>
        <taxon>Stramenopiles</taxon>
        <taxon>Oomycota</taxon>
        <taxon>Saprolegniomycetes</taxon>
        <taxon>Saprolegniales</taxon>
        <taxon>Achlyaceae</taxon>
        <taxon>Thraustotheca</taxon>
    </lineage>
</organism>
<keyword evidence="4" id="KW-0131">Cell cycle</keyword>
<dbReference type="Pfam" id="PF16679">
    <property type="entry name" value="CDT1_C"/>
    <property type="match status" value="1"/>
</dbReference>
<dbReference type="GO" id="GO:0004672">
    <property type="term" value="F:protein kinase activity"/>
    <property type="evidence" value="ECO:0007669"/>
    <property type="project" value="InterPro"/>
</dbReference>
<keyword evidence="8" id="KW-1185">Reference proteome</keyword>
<dbReference type="InterPro" id="IPR011009">
    <property type="entry name" value="Kinase-like_dom_sf"/>
</dbReference>
<comment type="similarity">
    <text evidence="1">Belongs to the Cdt1 family.</text>
</comment>
<dbReference type="AlphaFoldDB" id="A0A1V9ZLJ0"/>
<dbReference type="SUPFAM" id="SSF56112">
    <property type="entry name" value="Protein kinase-like (PK-like)"/>
    <property type="match status" value="1"/>
</dbReference>
<dbReference type="SMART" id="SM01075">
    <property type="entry name" value="CDT1"/>
    <property type="match status" value="1"/>
</dbReference>
<keyword evidence="7" id="KW-0418">Kinase</keyword>
<comment type="caution">
    <text evidence="7">The sequence shown here is derived from an EMBL/GenBank/DDBJ whole genome shotgun (WGS) entry which is preliminary data.</text>
</comment>